<dbReference type="AlphaFoldDB" id="A0A9D1ST63"/>
<name>A0A9D1ST63_9FIRM</name>
<dbReference type="InterPro" id="IPR012437">
    <property type="entry name" value="DUF1638"/>
</dbReference>
<evidence type="ECO:0000313" key="2">
    <source>
        <dbReference type="EMBL" id="HIU93912.1"/>
    </source>
</evidence>
<evidence type="ECO:0000259" key="1">
    <source>
        <dbReference type="Pfam" id="PF07796"/>
    </source>
</evidence>
<protein>
    <submittedName>
        <fullName evidence="2">DUF1638 domain-containing protein</fullName>
    </submittedName>
</protein>
<reference evidence="2" key="2">
    <citation type="journal article" date="2021" name="PeerJ">
        <title>Extensive microbial diversity within the chicken gut microbiome revealed by metagenomics and culture.</title>
        <authorList>
            <person name="Gilroy R."/>
            <person name="Ravi A."/>
            <person name="Getino M."/>
            <person name="Pursley I."/>
            <person name="Horton D.L."/>
            <person name="Alikhan N.F."/>
            <person name="Baker D."/>
            <person name="Gharbi K."/>
            <person name="Hall N."/>
            <person name="Watson M."/>
            <person name="Adriaenssens E.M."/>
            <person name="Foster-Nyarko E."/>
            <person name="Jarju S."/>
            <person name="Secka A."/>
            <person name="Antonio M."/>
            <person name="Oren A."/>
            <person name="Chaudhuri R.R."/>
            <person name="La Ragione R."/>
            <person name="Hildebrand F."/>
            <person name="Pallen M.J."/>
        </authorList>
    </citation>
    <scope>NUCLEOTIDE SEQUENCE</scope>
    <source>
        <strain evidence="2">ChiGjej2B2-16831</strain>
    </source>
</reference>
<proteinExistence type="predicted"/>
<accession>A0A9D1ST63</accession>
<organism evidence="2 3">
    <name type="scientific">Candidatus Aphodomorpha intestinavium</name>
    <dbReference type="NCBI Taxonomy" id="2840672"/>
    <lineage>
        <taxon>Bacteria</taxon>
        <taxon>Bacillati</taxon>
        <taxon>Bacillota</taxon>
        <taxon>Clostridia</taxon>
        <taxon>Eubacteriales</taxon>
        <taxon>Candidatus Aphodomorpha</taxon>
    </lineage>
</organism>
<evidence type="ECO:0000313" key="3">
    <source>
        <dbReference type="Proteomes" id="UP000824128"/>
    </source>
</evidence>
<dbReference type="Pfam" id="PF07796">
    <property type="entry name" value="DUF1638"/>
    <property type="match status" value="1"/>
</dbReference>
<dbReference type="Proteomes" id="UP000824128">
    <property type="component" value="Unassembled WGS sequence"/>
</dbReference>
<reference evidence="2" key="1">
    <citation type="submission" date="2020-10" db="EMBL/GenBank/DDBJ databases">
        <authorList>
            <person name="Gilroy R."/>
        </authorList>
    </citation>
    <scope>NUCLEOTIDE SEQUENCE</scope>
    <source>
        <strain evidence="2">ChiGjej2B2-16831</strain>
    </source>
</reference>
<dbReference type="EMBL" id="DVNZ01000063">
    <property type="protein sequence ID" value="HIU93912.1"/>
    <property type="molecule type" value="Genomic_DNA"/>
</dbReference>
<feature type="domain" description="DUF1638" evidence="1">
    <location>
        <begin position="37"/>
        <end position="195"/>
    </location>
</feature>
<sequence length="226" mass="24645">MDAAACKPGPAVIACRMLEDELLLAMRRTGKEYPVAWLESGLHETPQLLHAALMEAIAAYDGRYGVLLLAMGACGNAVDGIGAAHSTLVLPRFQDCIGLLLDEPRASDAFYLTRGWLRGERALPCAYRRARERYGEKKARAVYEIMLRNYAAFSLLDTGAYPLSECRAEPERLAACFDKALTTSRGTLSTLEKLLLGQWDGEAFCTVAPGARFSLLDTLMGGGIHQ</sequence>
<gene>
    <name evidence="2" type="ORF">IAD24_02015</name>
</gene>
<comment type="caution">
    <text evidence="2">The sequence shown here is derived from an EMBL/GenBank/DDBJ whole genome shotgun (WGS) entry which is preliminary data.</text>
</comment>